<feature type="domain" description="YbaK/aminoacyl-tRNA synthetase-associated" evidence="1">
    <location>
        <begin position="23"/>
        <end position="141"/>
    </location>
</feature>
<dbReference type="CDD" id="cd04332">
    <property type="entry name" value="YbaK_like"/>
    <property type="match status" value="1"/>
</dbReference>
<dbReference type="PANTHER" id="PTHR30411:SF9">
    <property type="entry name" value="MULTIFUNCTIONAL SER_THR-TRNA DEACYLASE PROXP-Y"/>
    <property type="match status" value="1"/>
</dbReference>
<evidence type="ECO:0000259" key="1">
    <source>
        <dbReference type="Pfam" id="PF04073"/>
    </source>
</evidence>
<gene>
    <name evidence="2" type="ORF">JAZ04_08955</name>
</gene>
<protein>
    <submittedName>
        <fullName evidence="2">YbaK/EbsC family protein</fullName>
    </submittedName>
</protein>
<dbReference type="InterPro" id="IPR007214">
    <property type="entry name" value="YbaK/aa-tRNA-synth-assoc-dom"/>
</dbReference>
<name>A0A9E4K4I2_9GAMM</name>
<dbReference type="PANTHER" id="PTHR30411">
    <property type="entry name" value="CYTOPLASMIC PROTEIN"/>
    <property type="match status" value="1"/>
</dbReference>
<dbReference type="SUPFAM" id="SSF55826">
    <property type="entry name" value="YbaK/ProRS associated domain"/>
    <property type="match status" value="1"/>
</dbReference>
<evidence type="ECO:0000313" key="2">
    <source>
        <dbReference type="EMBL" id="MCG7938968.1"/>
    </source>
</evidence>
<sequence>MSISNTVRSYIEGQSIPFEVITHRHTQSSMESAGAAHVESDHLAKAVIVKEGDEFMMVVVPSDYHIHLGKLHKLLGRDVGLATENELMQLFPDCERGAIPPLGTAYRLITLVDSNLLNQNEVYFESGDHEHLIKVSGEEFAHLLGEAELVDVTRHH</sequence>
<proteinExistence type="predicted"/>
<organism evidence="2 3">
    <name type="scientific">Candidatus Thiodiazotropha lotti</name>
    <dbReference type="NCBI Taxonomy" id="2792787"/>
    <lineage>
        <taxon>Bacteria</taxon>
        <taxon>Pseudomonadati</taxon>
        <taxon>Pseudomonadota</taxon>
        <taxon>Gammaproteobacteria</taxon>
        <taxon>Chromatiales</taxon>
        <taxon>Sedimenticolaceae</taxon>
        <taxon>Candidatus Thiodiazotropha</taxon>
    </lineage>
</organism>
<evidence type="ECO:0000313" key="3">
    <source>
        <dbReference type="Proteomes" id="UP000886687"/>
    </source>
</evidence>
<comment type="caution">
    <text evidence="2">The sequence shown here is derived from an EMBL/GenBank/DDBJ whole genome shotgun (WGS) entry which is preliminary data.</text>
</comment>
<dbReference type="AlphaFoldDB" id="A0A9E4K4I2"/>
<dbReference type="GO" id="GO:0002161">
    <property type="term" value="F:aminoacyl-tRNA deacylase activity"/>
    <property type="evidence" value="ECO:0007669"/>
    <property type="project" value="InterPro"/>
</dbReference>
<dbReference type="InterPro" id="IPR036754">
    <property type="entry name" value="YbaK/aa-tRNA-synt-asso_dom_sf"/>
</dbReference>
<dbReference type="EMBL" id="JAEPDI010000004">
    <property type="protein sequence ID" value="MCG7938968.1"/>
    <property type="molecule type" value="Genomic_DNA"/>
</dbReference>
<dbReference type="Proteomes" id="UP000886687">
    <property type="component" value="Unassembled WGS sequence"/>
</dbReference>
<dbReference type="Pfam" id="PF04073">
    <property type="entry name" value="tRNA_edit"/>
    <property type="match status" value="1"/>
</dbReference>
<reference evidence="2" key="1">
    <citation type="journal article" date="2021" name="Proc. Natl. Acad. Sci. U.S.A.">
        <title>Global biogeography of chemosynthetic symbionts reveals both localized and globally distributed symbiont groups. .</title>
        <authorList>
            <person name="Osvatic J.T."/>
            <person name="Wilkins L.G.E."/>
            <person name="Leibrecht L."/>
            <person name="Leray M."/>
            <person name="Zauner S."/>
            <person name="Polzin J."/>
            <person name="Camacho Y."/>
            <person name="Gros O."/>
            <person name="van Gils J.A."/>
            <person name="Eisen J.A."/>
            <person name="Petersen J.M."/>
            <person name="Yuen B."/>
        </authorList>
    </citation>
    <scope>NUCLEOTIDE SEQUENCE</scope>
    <source>
        <strain evidence="2">MAGL173</strain>
    </source>
</reference>
<accession>A0A9E4K4I2</accession>
<dbReference type="Gene3D" id="3.90.960.10">
    <property type="entry name" value="YbaK/aminoacyl-tRNA synthetase-associated domain"/>
    <property type="match status" value="1"/>
</dbReference>